<feature type="signal peptide" evidence="1">
    <location>
        <begin position="1"/>
        <end position="19"/>
    </location>
</feature>
<dbReference type="EMBL" id="ML991851">
    <property type="protein sequence ID" value="KAF2229923.1"/>
    <property type="molecule type" value="Genomic_DNA"/>
</dbReference>
<proteinExistence type="predicted"/>
<dbReference type="InterPro" id="IPR057229">
    <property type="entry name" value="DUF7907"/>
</dbReference>
<dbReference type="AlphaFoldDB" id="A0A6A6GX55"/>
<organism evidence="3 4">
    <name type="scientific">Viridothelium virens</name>
    <name type="common">Speckled blister lichen</name>
    <name type="synonym">Trypethelium virens</name>
    <dbReference type="NCBI Taxonomy" id="1048519"/>
    <lineage>
        <taxon>Eukaryota</taxon>
        <taxon>Fungi</taxon>
        <taxon>Dikarya</taxon>
        <taxon>Ascomycota</taxon>
        <taxon>Pezizomycotina</taxon>
        <taxon>Dothideomycetes</taxon>
        <taxon>Dothideomycetes incertae sedis</taxon>
        <taxon>Trypetheliales</taxon>
        <taxon>Trypetheliaceae</taxon>
        <taxon>Viridothelium</taxon>
    </lineage>
</organism>
<gene>
    <name evidence="3" type="ORF">EV356DRAFT_510002</name>
</gene>
<dbReference type="OrthoDB" id="3518533at2759"/>
<sequence>MPSLALNTLLALLPTIAFSLPQVSPKSNALNTSQSYYLRTESTSSNTLFENLYVQSYHTGAGLSDVTLAPGPPSSDYAVAGFLNGSTNGTDGGQFQEFDLGDDFPWGMDMTIQVAYAGWSNVEINGGQGSAGFLIDPTNGLVYNNTAFGGWLVCPWWHSGDPQLFWYIDYYNDTIPNSCNFVNLIPEYF</sequence>
<reference evidence="3" key="1">
    <citation type="journal article" date="2020" name="Stud. Mycol.">
        <title>101 Dothideomycetes genomes: a test case for predicting lifestyles and emergence of pathogens.</title>
        <authorList>
            <person name="Haridas S."/>
            <person name="Albert R."/>
            <person name="Binder M."/>
            <person name="Bloem J."/>
            <person name="Labutti K."/>
            <person name="Salamov A."/>
            <person name="Andreopoulos B."/>
            <person name="Baker S."/>
            <person name="Barry K."/>
            <person name="Bills G."/>
            <person name="Bluhm B."/>
            <person name="Cannon C."/>
            <person name="Castanera R."/>
            <person name="Culley D."/>
            <person name="Daum C."/>
            <person name="Ezra D."/>
            <person name="Gonzalez J."/>
            <person name="Henrissat B."/>
            <person name="Kuo A."/>
            <person name="Liang C."/>
            <person name="Lipzen A."/>
            <person name="Lutzoni F."/>
            <person name="Magnuson J."/>
            <person name="Mondo S."/>
            <person name="Nolan M."/>
            <person name="Ohm R."/>
            <person name="Pangilinan J."/>
            <person name="Park H.-J."/>
            <person name="Ramirez L."/>
            <person name="Alfaro M."/>
            <person name="Sun H."/>
            <person name="Tritt A."/>
            <person name="Yoshinaga Y."/>
            <person name="Zwiers L.-H."/>
            <person name="Turgeon B."/>
            <person name="Goodwin S."/>
            <person name="Spatafora J."/>
            <person name="Crous P."/>
            <person name="Grigoriev I."/>
        </authorList>
    </citation>
    <scope>NUCLEOTIDE SEQUENCE</scope>
    <source>
        <strain evidence="3">Tuck. ex Michener</strain>
    </source>
</reference>
<dbReference type="Pfam" id="PF25484">
    <property type="entry name" value="DUF7907"/>
    <property type="match status" value="1"/>
</dbReference>
<protein>
    <recommendedName>
        <fullName evidence="2">DUF7907 domain-containing protein</fullName>
    </recommendedName>
</protein>
<keyword evidence="4" id="KW-1185">Reference proteome</keyword>
<name>A0A6A6GX55_VIRVR</name>
<evidence type="ECO:0000256" key="1">
    <source>
        <dbReference type="SAM" id="SignalP"/>
    </source>
</evidence>
<evidence type="ECO:0000313" key="4">
    <source>
        <dbReference type="Proteomes" id="UP000800092"/>
    </source>
</evidence>
<keyword evidence="1" id="KW-0732">Signal</keyword>
<evidence type="ECO:0000313" key="3">
    <source>
        <dbReference type="EMBL" id="KAF2229923.1"/>
    </source>
</evidence>
<dbReference type="Proteomes" id="UP000800092">
    <property type="component" value="Unassembled WGS sequence"/>
</dbReference>
<evidence type="ECO:0000259" key="2">
    <source>
        <dbReference type="Pfam" id="PF25484"/>
    </source>
</evidence>
<feature type="chain" id="PRO_5025416230" description="DUF7907 domain-containing protein" evidence="1">
    <location>
        <begin position="20"/>
        <end position="189"/>
    </location>
</feature>
<feature type="domain" description="DUF7907" evidence="2">
    <location>
        <begin position="33"/>
        <end position="188"/>
    </location>
</feature>
<accession>A0A6A6GX55</accession>